<keyword evidence="5" id="KW-1133">Transmembrane helix</keyword>
<dbReference type="EMBL" id="CP020472">
    <property type="protein sequence ID" value="ARD22101.1"/>
    <property type="molecule type" value="Genomic_DNA"/>
</dbReference>
<evidence type="ECO:0000259" key="7">
    <source>
        <dbReference type="Pfam" id="PF02470"/>
    </source>
</evidence>
<comment type="subcellular location">
    <subcellularLocation>
        <location evidence="1">Cell inner membrane</location>
    </subcellularLocation>
</comment>
<evidence type="ECO:0000256" key="3">
    <source>
        <dbReference type="ARBA" id="ARBA00022519"/>
    </source>
</evidence>
<organism evidence="8 9">
    <name type="scientific">Shewanella japonica</name>
    <dbReference type="NCBI Taxonomy" id="93973"/>
    <lineage>
        <taxon>Bacteria</taxon>
        <taxon>Pseudomonadati</taxon>
        <taxon>Pseudomonadota</taxon>
        <taxon>Gammaproteobacteria</taxon>
        <taxon>Alteromonadales</taxon>
        <taxon>Shewanellaceae</taxon>
        <taxon>Shewanella</taxon>
    </lineage>
</organism>
<evidence type="ECO:0000256" key="2">
    <source>
        <dbReference type="ARBA" id="ARBA00022475"/>
    </source>
</evidence>
<dbReference type="PANTHER" id="PTHR30462:SF0">
    <property type="entry name" value="INTERMEMBRANE TRANSPORT PROTEIN YEBT"/>
    <property type="match status" value="1"/>
</dbReference>
<reference evidence="8 9" key="1">
    <citation type="submission" date="2017-03" db="EMBL/GenBank/DDBJ databases">
        <title>Genome sequencing of Shewanella japonica KCTC 22435.</title>
        <authorList>
            <person name="Kim K.M."/>
        </authorList>
    </citation>
    <scope>NUCLEOTIDE SEQUENCE [LARGE SCALE GENOMIC DNA]</scope>
    <source>
        <strain evidence="8 9">KCTC 22435</strain>
    </source>
</reference>
<gene>
    <name evidence="8" type="ORF">SJ2017_1792</name>
</gene>
<feature type="domain" description="Mce/MlaD" evidence="7">
    <location>
        <begin position="41"/>
        <end position="132"/>
    </location>
</feature>
<evidence type="ECO:0000313" key="8">
    <source>
        <dbReference type="EMBL" id="ARD22101.1"/>
    </source>
</evidence>
<proteinExistence type="predicted"/>
<dbReference type="Pfam" id="PF02470">
    <property type="entry name" value="MlaD"/>
    <property type="match status" value="7"/>
</dbReference>
<name>A0ABN4YCG2_9GAMM</name>
<accession>A0ABN4YCG2</accession>
<feature type="domain" description="Mce/MlaD" evidence="7">
    <location>
        <begin position="634"/>
        <end position="722"/>
    </location>
</feature>
<evidence type="ECO:0000313" key="9">
    <source>
        <dbReference type="Proteomes" id="UP000191820"/>
    </source>
</evidence>
<feature type="domain" description="Mce/MlaD" evidence="7">
    <location>
        <begin position="515"/>
        <end position="573"/>
    </location>
</feature>
<sequence length="879" mass="95282">MTRIESPKVVKKKLFSPIWLLPIVALVLGAWLGVKSIKESGIEVQVHFPSAIGIDIGKTLVKYQGLTVGKVTDISIDKDLSGVNVKIIMDYRSDPFLNKNTQFWLVTPKASITGIEGLDTLFSGNYIAIQPGDGSSASEFVALTEAPTMIPNDEEGIVVNLTTSTLGSLDVGSMVFYRQVPVGKVVNYRLIDSDTITISTFIEQQYAHLVNQESQFWNVSGLKIDASMSGIKVNTESLASLLAGGISFNSDTKANKAVSGDTYVLYPDEESAVKGIEFVLTAENADEINQGSALVYRGVEVGKVHQTQLTESGVKFLAKFDVQYQHLLNADSQFWIAGADISLEGVKHAARLLTGSVVNVLPGTSDQALPELFTLQPEAPDLLQAQKLTIQLTSDEHSGLTAGAEVRFKQMPIGTITEVTLTEDFTGVLYQVEILPEFASLLTTDSYFVTESALSIDASLDGVSVTTRDLNTVIEGAVSLVKGKNKALVTPQAKFALYRSNDDALIALNKNNITTLTLDSIDGAGLSTGSPIYYKKMQIGSVKEVYWNSNTDQFSIRIAIQNKFKQLIKDSSVFWRNDAANINASLSGIEVDVAPLEGALKGSISLGLLDNDQPGNVSRLYDSKALALKQAKAITLILPAEAKVSEKAAIRYQGHQIGVVQQVKLNQNLDTLTASAYLYGEYADHFTKADSEYFVVDAQISLTGITAPETLITGPYIGVLPGNQTDISDNFTAHLSARYDANIDADAVTLVLEDSQLGSIKVGTPIFFRGISIGQVDGYSLSENGNKVLMYSHIEKQYTHLVNQSSRFWDASGIKLEVGIFSGAQIETGSLETLLSGGISVVTEDITTPANQIASGARFNLYNKMKEEWRRWQPEQVKP</sequence>
<evidence type="ECO:0000256" key="5">
    <source>
        <dbReference type="ARBA" id="ARBA00022989"/>
    </source>
</evidence>
<dbReference type="InterPro" id="IPR051800">
    <property type="entry name" value="PqiA-PqiB_transport"/>
</dbReference>
<keyword evidence="4" id="KW-0812">Transmembrane</keyword>
<feature type="domain" description="Mce/MlaD" evidence="7">
    <location>
        <begin position="748"/>
        <end position="830"/>
    </location>
</feature>
<keyword evidence="9" id="KW-1185">Reference proteome</keyword>
<dbReference type="RefSeq" id="WP_080915553.1">
    <property type="nucleotide sequence ID" value="NZ_CP020472.1"/>
</dbReference>
<dbReference type="PANTHER" id="PTHR30462">
    <property type="entry name" value="INTERMEMBRANE TRANSPORT PROTEIN PQIB-RELATED"/>
    <property type="match status" value="1"/>
</dbReference>
<dbReference type="InterPro" id="IPR003399">
    <property type="entry name" value="Mce/MlaD"/>
</dbReference>
<evidence type="ECO:0000256" key="1">
    <source>
        <dbReference type="ARBA" id="ARBA00004533"/>
    </source>
</evidence>
<evidence type="ECO:0000256" key="6">
    <source>
        <dbReference type="ARBA" id="ARBA00023136"/>
    </source>
</evidence>
<dbReference type="Proteomes" id="UP000191820">
    <property type="component" value="Chromosome"/>
</dbReference>
<feature type="domain" description="Mce/MlaD" evidence="7">
    <location>
        <begin position="275"/>
        <end position="341"/>
    </location>
</feature>
<protein>
    <submittedName>
        <fullName evidence="8">Mammalian cell entry protein</fullName>
    </submittedName>
</protein>
<keyword evidence="2" id="KW-1003">Cell membrane</keyword>
<keyword evidence="3" id="KW-0997">Cell inner membrane</keyword>
<evidence type="ECO:0000256" key="4">
    <source>
        <dbReference type="ARBA" id="ARBA00022692"/>
    </source>
</evidence>
<feature type="domain" description="Mce/MlaD" evidence="7">
    <location>
        <begin position="387"/>
        <end position="452"/>
    </location>
</feature>
<feature type="domain" description="Mce/MlaD" evidence="7">
    <location>
        <begin position="156"/>
        <end position="214"/>
    </location>
</feature>
<keyword evidence="6" id="KW-0472">Membrane</keyword>